<comment type="caution">
    <text evidence="1">The sequence shown here is derived from an EMBL/GenBank/DDBJ whole genome shotgun (WGS) entry which is preliminary data.</text>
</comment>
<reference evidence="1 2" key="1">
    <citation type="journal article" date="2021" name="Elife">
        <title>Chloroplast acquisition without the gene transfer in kleptoplastic sea slugs, Plakobranchus ocellatus.</title>
        <authorList>
            <person name="Maeda T."/>
            <person name="Takahashi S."/>
            <person name="Yoshida T."/>
            <person name="Shimamura S."/>
            <person name="Takaki Y."/>
            <person name="Nagai Y."/>
            <person name="Toyoda A."/>
            <person name="Suzuki Y."/>
            <person name="Arimoto A."/>
            <person name="Ishii H."/>
            <person name="Satoh N."/>
            <person name="Nishiyama T."/>
            <person name="Hasebe M."/>
            <person name="Maruyama T."/>
            <person name="Minagawa J."/>
            <person name="Obokata J."/>
            <person name="Shigenobu S."/>
        </authorList>
    </citation>
    <scope>NUCLEOTIDE SEQUENCE [LARGE SCALE GENOMIC DNA]</scope>
</reference>
<evidence type="ECO:0008006" key="3">
    <source>
        <dbReference type="Google" id="ProtNLM"/>
    </source>
</evidence>
<proteinExistence type="predicted"/>
<organism evidence="1 2">
    <name type="scientific">Plakobranchus ocellatus</name>
    <dbReference type="NCBI Taxonomy" id="259542"/>
    <lineage>
        <taxon>Eukaryota</taxon>
        <taxon>Metazoa</taxon>
        <taxon>Spiralia</taxon>
        <taxon>Lophotrochozoa</taxon>
        <taxon>Mollusca</taxon>
        <taxon>Gastropoda</taxon>
        <taxon>Heterobranchia</taxon>
        <taxon>Euthyneura</taxon>
        <taxon>Panpulmonata</taxon>
        <taxon>Sacoglossa</taxon>
        <taxon>Placobranchoidea</taxon>
        <taxon>Plakobranchidae</taxon>
        <taxon>Plakobranchus</taxon>
    </lineage>
</organism>
<evidence type="ECO:0000313" key="2">
    <source>
        <dbReference type="Proteomes" id="UP000735302"/>
    </source>
</evidence>
<protein>
    <recommendedName>
        <fullName evidence="3">DUF19 domain-containing protein</fullName>
    </recommendedName>
</protein>
<dbReference type="Proteomes" id="UP000735302">
    <property type="component" value="Unassembled WGS sequence"/>
</dbReference>
<dbReference type="EMBL" id="BLXT01007656">
    <property type="protein sequence ID" value="GFO41061.1"/>
    <property type="molecule type" value="Genomic_DNA"/>
</dbReference>
<dbReference type="AlphaFoldDB" id="A0AAV4DAH8"/>
<evidence type="ECO:0000313" key="1">
    <source>
        <dbReference type="EMBL" id="GFO41061.1"/>
    </source>
</evidence>
<gene>
    <name evidence="1" type="ORF">PoB_006756600</name>
</gene>
<name>A0AAV4DAH8_9GAST</name>
<keyword evidence="2" id="KW-1185">Reference proteome</keyword>
<sequence>MNAENERLGYRAKELIELNSYDFSRTSSLNCKVKGDCSELLACENIFSDIDVILGDQVLVSMNDKAEALDHRCMTLSSINSCITSRLDTCDNDTVKSNVRLLKDIDEYICSAEGRQVALRIASSDCAPSPLVQSQIRAILHGCFETFMIDLELEAQKAEFETSDVCPLADQAKTCAIQGATDMCDEDMGTVVANIWDMAVGNQFAQFCNQNVIQSRECTGHP</sequence>
<accession>A0AAV4DAH8</accession>